<reference evidence="3" key="1">
    <citation type="submission" date="2021-02" db="EMBL/GenBank/DDBJ databases">
        <authorList>
            <person name="Bekaert M."/>
        </authorList>
    </citation>
    <scope>NUCLEOTIDE SEQUENCE</scope>
    <source>
        <strain evidence="3">IoA-00</strain>
    </source>
</reference>
<dbReference type="OrthoDB" id="6371055at2759"/>
<proteinExistence type="predicted"/>
<dbReference type="GO" id="GO:0008010">
    <property type="term" value="F:structural constituent of chitin-based larval cuticle"/>
    <property type="evidence" value="ECO:0007669"/>
    <property type="project" value="TreeGrafter"/>
</dbReference>
<dbReference type="Pfam" id="PF00379">
    <property type="entry name" value="Chitin_bind_4"/>
    <property type="match status" value="1"/>
</dbReference>
<keyword evidence="2" id="KW-0732">Signal</keyword>
<protein>
    <submittedName>
        <fullName evidence="3">(salmon louse) hypothetical protein</fullName>
    </submittedName>
</protein>
<feature type="signal peptide" evidence="2">
    <location>
        <begin position="1"/>
        <end position="21"/>
    </location>
</feature>
<evidence type="ECO:0000313" key="4">
    <source>
        <dbReference type="Proteomes" id="UP000675881"/>
    </source>
</evidence>
<accession>A0A7R8CUS1</accession>
<evidence type="ECO:0000313" key="3">
    <source>
        <dbReference type="EMBL" id="CAF2939017.1"/>
    </source>
</evidence>
<evidence type="ECO:0000256" key="1">
    <source>
        <dbReference type="SAM" id="MobiDB-lite"/>
    </source>
</evidence>
<dbReference type="Proteomes" id="UP000675881">
    <property type="component" value="Chromosome 5"/>
</dbReference>
<gene>
    <name evidence="3" type="ORF">LSAA_9644</name>
</gene>
<feature type="compositionally biased region" description="Pro residues" evidence="1">
    <location>
        <begin position="179"/>
        <end position="188"/>
    </location>
</feature>
<dbReference type="PANTHER" id="PTHR10380:SF234">
    <property type="entry name" value="CUTICULAR PROTEIN 97EA, ISOFORM A"/>
    <property type="match status" value="1"/>
</dbReference>
<name>A0A7R8CUS1_LEPSM</name>
<organism evidence="3 4">
    <name type="scientific">Lepeophtheirus salmonis</name>
    <name type="common">Salmon louse</name>
    <name type="synonym">Caligus salmonis</name>
    <dbReference type="NCBI Taxonomy" id="72036"/>
    <lineage>
        <taxon>Eukaryota</taxon>
        <taxon>Metazoa</taxon>
        <taxon>Ecdysozoa</taxon>
        <taxon>Arthropoda</taxon>
        <taxon>Crustacea</taxon>
        <taxon>Multicrustacea</taxon>
        <taxon>Hexanauplia</taxon>
        <taxon>Copepoda</taxon>
        <taxon>Siphonostomatoida</taxon>
        <taxon>Caligidae</taxon>
        <taxon>Lepeophtheirus</taxon>
    </lineage>
</organism>
<dbReference type="EMBL" id="HG994584">
    <property type="protein sequence ID" value="CAF2939017.1"/>
    <property type="molecule type" value="Genomic_DNA"/>
</dbReference>
<dbReference type="PRINTS" id="PR00947">
    <property type="entry name" value="CUTICLE"/>
</dbReference>
<dbReference type="PROSITE" id="PS51155">
    <property type="entry name" value="CHIT_BIND_RR_2"/>
    <property type="match status" value="1"/>
</dbReference>
<sequence length="245" mass="26849">MMAYLQIFFVVVGTLILSTNAQFPGNGFGFNEIIDNSFKPTTTPVPILNFLDRQNPDGSYTYGYENGDGTYKVETRHPTGEVEGKYGYIDSNGELREVEYGASPDRGFQPRINGVNVAPPAPAPAPAPPKQKESFVPNLRQNVAKKPSGRRVGVVKRRRPNVSPSSAFLLLQCLSPVARPFPSPPSPPTTRSQRPGFPVEESRSSASFVPFNSKQLLALNPILRLHPAQNINLNDGSYTLEYSGK</sequence>
<feature type="chain" id="PRO_5043366471" evidence="2">
    <location>
        <begin position="22"/>
        <end position="245"/>
    </location>
</feature>
<dbReference type="InterPro" id="IPR050468">
    <property type="entry name" value="Cuticle_Struct_Prot"/>
</dbReference>
<dbReference type="GO" id="GO:0062129">
    <property type="term" value="C:chitin-based extracellular matrix"/>
    <property type="evidence" value="ECO:0007669"/>
    <property type="project" value="TreeGrafter"/>
</dbReference>
<dbReference type="PANTHER" id="PTHR10380">
    <property type="entry name" value="CUTICLE PROTEIN"/>
    <property type="match status" value="1"/>
</dbReference>
<evidence type="ECO:0000256" key="2">
    <source>
        <dbReference type="SAM" id="SignalP"/>
    </source>
</evidence>
<feature type="region of interest" description="Disordered" evidence="1">
    <location>
        <begin position="179"/>
        <end position="201"/>
    </location>
</feature>
<keyword evidence="4" id="KW-1185">Reference proteome</keyword>
<dbReference type="AlphaFoldDB" id="A0A7R8CUS1"/>
<dbReference type="InterPro" id="IPR000618">
    <property type="entry name" value="Insect_cuticle"/>
</dbReference>